<comment type="caution">
    <text evidence="6">The sequence shown here is derived from an EMBL/GenBank/DDBJ whole genome shotgun (WGS) entry which is preliminary data.</text>
</comment>
<proteinExistence type="inferred from homology"/>
<dbReference type="Gene3D" id="2.40.50.1070">
    <property type="match status" value="1"/>
</dbReference>
<dbReference type="InterPro" id="IPR012340">
    <property type="entry name" value="NA-bd_OB-fold"/>
</dbReference>
<protein>
    <submittedName>
        <fullName evidence="6">23S rRNA (Uracil(1939)-C(5))-methyltransferase RlmD</fullName>
        <ecNumber evidence="6">2.1.1.190</ecNumber>
    </submittedName>
</protein>
<evidence type="ECO:0000313" key="6">
    <source>
        <dbReference type="EMBL" id="MCI5755772.1"/>
    </source>
</evidence>
<evidence type="ECO:0000313" key="7">
    <source>
        <dbReference type="Proteomes" id="UP001139365"/>
    </source>
</evidence>
<keyword evidence="3 4" id="KW-0949">S-adenosyl-L-methionine</keyword>
<dbReference type="AlphaFoldDB" id="A0AAE3FGV4"/>
<feature type="active site" description="Nucleophile" evidence="4">
    <location>
        <position position="389"/>
    </location>
</feature>
<feature type="binding site" evidence="4">
    <location>
        <position position="297"/>
    </location>
    <ligand>
        <name>S-adenosyl-L-methionine</name>
        <dbReference type="ChEBI" id="CHEBI:59789"/>
    </ligand>
</feature>
<dbReference type="PANTHER" id="PTHR11061">
    <property type="entry name" value="RNA M5U METHYLTRANSFERASE"/>
    <property type="match status" value="1"/>
</dbReference>
<dbReference type="InterPro" id="IPR002792">
    <property type="entry name" value="TRAM_dom"/>
</dbReference>
<evidence type="ECO:0000259" key="5">
    <source>
        <dbReference type="PROSITE" id="PS50926"/>
    </source>
</evidence>
<reference evidence="6 7" key="1">
    <citation type="submission" date="2022-03" db="EMBL/GenBank/DDBJ databases">
        <title>Metagenome-assembled genomes from swine fecal metagenomes.</title>
        <authorList>
            <person name="Holman D.B."/>
            <person name="Kommadath A."/>
        </authorList>
    </citation>
    <scope>NUCLEOTIDE SEQUENCE [LARGE SCALE GENOMIC DNA]</scope>
    <source>
        <strain evidence="6">SUG147</strain>
    </source>
</reference>
<dbReference type="EMBL" id="JALEMU010000091">
    <property type="protein sequence ID" value="MCI5755772.1"/>
    <property type="molecule type" value="Genomic_DNA"/>
</dbReference>
<dbReference type="NCBIfam" id="TIGR00479">
    <property type="entry name" value="rumA"/>
    <property type="match status" value="1"/>
</dbReference>
<dbReference type="Gene3D" id="3.40.50.150">
    <property type="entry name" value="Vaccinia Virus protein VP39"/>
    <property type="match status" value="1"/>
</dbReference>
<sequence>MLTKNQTIKTEITDMNNLGYGISRQDGIVIFTDGGVTGDVLEIKIIKTAKDYAVGRVERVLVPSEKRDDSLCKVSKRCGGCAFRGIKREYELELKRGFVMSAFRKSRVDAVINPVLTDGVTCGYRNKVQYPVAPGGDYGYYARHTHDIIKYDACLLSDPHLEPIARYASEYIKNAGANVRHIYLRRGQMTGETMFCLVSPSDRLPEEQTLISGLTGRFPEIKSIVHNVNRTDGNVILGKDVRVLYGRDRIEDVLCGCRFGISSLSFYQVNRGAAELLYREAIKRASSGSPERIADLYCGAGTIGISFAKAHPGISVTGVEIIPDAVKNAAENAELNGVSNAEFICADALTAPLDGFGCVMIDPPRKGMSQGLVGRLCRIKPPHIVYVSCEPATLARDAAALISAGYRMADVTPVDMFPGTGAVECVTDFVI</sequence>
<dbReference type="PANTHER" id="PTHR11061:SF30">
    <property type="entry name" value="TRNA (URACIL(54)-C(5))-METHYLTRANSFERASE"/>
    <property type="match status" value="1"/>
</dbReference>
<keyword evidence="1 4" id="KW-0489">Methyltransferase</keyword>
<evidence type="ECO:0000256" key="1">
    <source>
        <dbReference type="ARBA" id="ARBA00022603"/>
    </source>
</evidence>
<organism evidence="6 7">
    <name type="scientific">Candidatus Colimorpha enterica</name>
    <dbReference type="NCBI Taxonomy" id="3083063"/>
    <lineage>
        <taxon>Bacteria</taxon>
        <taxon>Pseudomonadati</taxon>
        <taxon>Bacteroidota</taxon>
        <taxon>Bacteroidia</taxon>
        <taxon>Bacteroidales</taxon>
        <taxon>Candidatus Colimorpha</taxon>
    </lineage>
</organism>
<keyword evidence="2 4" id="KW-0808">Transferase</keyword>
<dbReference type="InterPro" id="IPR010280">
    <property type="entry name" value="U5_MeTrfase_fam"/>
</dbReference>
<name>A0AAE3FGV4_9BACT</name>
<dbReference type="SUPFAM" id="SSF53335">
    <property type="entry name" value="S-adenosyl-L-methionine-dependent methyltransferases"/>
    <property type="match status" value="1"/>
</dbReference>
<dbReference type="Proteomes" id="UP001139365">
    <property type="component" value="Unassembled WGS sequence"/>
</dbReference>
<accession>A0AAE3FGV4</accession>
<feature type="binding site" evidence="4">
    <location>
        <position position="362"/>
    </location>
    <ligand>
        <name>S-adenosyl-L-methionine</name>
        <dbReference type="ChEBI" id="CHEBI:59789"/>
    </ligand>
</feature>
<dbReference type="Gene3D" id="2.40.50.140">
    <property type="entry name" value="Nucleic acid-binding proteins"/>
    <property type="match status" value="1"/>
</dbReference>
<evidence type="ECO:0000256" key="2">
    <source>
        <dbReference type="ARBA" id="ARBA00022679"/>
    </source>
</evidence>
<dbReference type="CDD" id="cd02440">
    <property type="entry name" value="AdoMet_MTases"/>
    <property type="match status" value="1"/>
</dbReference>
<evidence type="ECO:0000256" key="4">
    <source>
        <dbReference type="PROSITE-ProRule" id="PRU01024"/>
    </source>
</evidence>
<gene>
    <name evidence="6" type="primary">rlmD</name>
    <name evidence="6" type="ORF">MR241_05705</name>
</gene>
<feature type="binding site" evidence="4">
    <location>
        <position position="320"/>
    </location>
    <ligand>
        <name>S-adenosyl-L-methionine</name>
        <dbReference type="ChEBI" id="CHEBI:59789"/>
    </ligand>
</feature>
<dbReference type="InterPro" id="IPR029063">
    <property type="entry name" value="SAM-dependent_MTases_sf"/>
</dbReference>
<dbReference type="Pfam" id="PF05958">
    <property type="entry name" value="tRNA_U5-meth_tr"/>
    <property type="match status" value="1"/>
</dbReference>
<dbReference type="GO" id="GO:0070475">
    <property type="term" value="P:rRNA base methylation"/>
    <property type="evidence" value="ECO:0007669"/>
    <property type="project" value="TreeGrafter"/>
</dbReference>
<comment type="similarity">
    <text evidence="4">Belongs to the class I-like SAM-binding methyltransferase superfamily. RNA M5U methyltransferase family.</text>
</comment>
<feature type="domain" description="TRAM" evidence="5">
    <location>
        <begin position="1"/>
        <end position="59"/>
    </location>
</feature>
<dbReference type="InterPro" id="IPR025714">
    <property type="entry name" value="Methyltranfer_dom"/>
</dbReference>
<dbReference type="EC" id="2.1.1.190" evidence="6"/>
<dbReference type="PROSITE" id="PS50926">
    <property type="entry name" value="TRAM"/>
    <property type="match status" value="1"/>
</dbReference>
<dbReference type="PROSITE" id="PS51687">
    <property type="entry name" value="SAM_MT_RNA_M5U"/>
    <property type="match status" value="1"/>
</dbReference>
<dbReference type="Pfam" id="PF13847">
    <property type="entry name" value="Methyltransf_31"/>
    <property type="match status" value="1"/>
</dbReference>
<dbReference type="GO" id="GO:0070041">
    <property type="term" value="F:rRNA (uridine-C5-)-methyltransferase activity"/>
    <property type="evidence" value="ECO:0007669"/>
    <property type="project" value="TreeGrafter"/>
</dbReference>
<evidence type="ECO:0000256" key="3">
    <source>
        <dbReference type="ARBA" id="ARBA00022691"/>
    </source>
</evidence>
<dbReference type="SUPFAM" id="SSF50249">
    <property type="entry name" value="Nucleic acid-binding proteins"/>
    <property type="match status" value="1"/>
</dbReference>
<feature type="binding site" evidence="4">
    <location>
        <position position="268"/>
    </location>
    <ligand>
        <name>S-adenosyl-L-methionine</name>
        <dbReference type="ChEBI" id="CHEBI:59789"/>
    </ligand>
</feature>